<gene>
    <name evidence="1" type="ORF">FB561_6961</name>
</gene>
<name>A0A561B2I9_9ACTN</name>
<evidence type="ECO:0000313" key="2">
    <source>
        <dbReference type="Proteomes" id="UP000318380"/>
    </source>
</evidence>
<proteinExistence type="predicted"/>
<dbReference type="InterPro" id="IPR007362">
    <property type="entry name" value="DUF429"/>
</dbReference>
<accession>A0A561B2I9</accession>
<sequence>MYFVGVDLAWGSRGTTGLAVAGEDGQVLDITTRQTDDDILAWLRPWTEGPCFVAFDAPLIVVNPTGHRLCERLVSRYFGRYGASCHAANTANPSFSEGSRALRLATALGLSTDPGSPRHAAEVYPHPALVTLFELPRVLQYKAKPGRDFAQLRGEMLRLVTYLESLAAADPPLVLKSSPQWERIRDGLESAARKADLKRLEDAIDGVVCAYIAAYATARPTDVRTLGDPADGTILVPVDPDLATRIDQEPLG</sequence>
<organism evidence="1 2">
    <name type="scientific">Kribbella amoyensis</name>
    <dbReference type="NCBI Taxonomy" id="996641"/>
    <lineage>
        <taxon>Bacteria</taxon>
        <taxon>Bacillati</taxon>
        <taxon>Actinomycetota</taxon>
        <taxon>Actinomycetes</taxon>
        <taxon>Propionibacteriales</taxon>
        <taxon>Kribbellaceae</taxon>
        <taxon>Kribbella</taxon>
    </lineage>
</organism>
<evidence type="ECO:0000313" key="1">
    <source>
        <dbReference type="EMBL" id="TWD73076.1"/>
    </source>
</evidence>
<comment type="caution">
    <text evidence="1">The sequence shown here is derived from an EMBL/GenBank/DDBJ whole genome shotgun (WGS) entry which is preliminary data.</text>
</comment>
<dbReference type="OrthoDB" id="9801824at2"/>
<dbReference type="Pfam" id="PF04250">
    <property type="entry name" value="DUF429"/>
    <property type="match status" value="1"/>
</dbReference>
<keyword evidence="2" id="KW-1185">Reference proteome</keyword>
<dbReference type="RefSeq" id="WP_145814285.1">
    <property type="nucleotide sequence ID" value="NZ_VIVK01000003.1"/>
</dbReference>
<dbReference type="InterPro" id="IPR008306">
    <property type="entry name" value="UCP018008"/>
</dbReference>
<protein>
    <submittedName>
        <fullName evidence="1">Putative RNase H-like nuclease</fullName>
    </submittedName>
</protein>
<dbReference type="AlphaFoldDB" id="A0A561B2I9"/>
<dbReference type="Proteomes" id="UP000318380">
    <property type="component" value="Unassembled WGS sequence"/>
</dbReference>
<dbReference type="EMBL" id="VIVK01000003">
    <property type="protein sequence ID" value="TWD73076.1"/>
    <property type="molecule type" value="Genomic_DNA"/>
</dbReference>
<dbReference type="PIRSF" id="PIRSF018008">
    <property type="entry name" value="UCP018008"/>
    <property type="match status" value="1"/>
</dbReference>
<reference evidence="1 2" key="1">
    <citation type="submission" date="2019-06" db="EMBL/GenBank/DDBJ databases">
        <title>Sequencing the genomes of 1000 actinobacteria strains.</title>
        <authorList>
            <person name="Klenk H.-P."/>
        </authorList>
    </citation>
    <scope>NUCLEOTIDE SEQUENCE [LARGE SCALE GENOMIC DNA]</scope>
    <source>
        <strain evidence="1 2">DSM 24683</strain>
    </source>
</reference>